<dbReference type="WBParaSite" id="PSU_v2.g17739.t1">
    <property type="protein sequence ID" value="PSU_v2.g17739.t1"/>
    <property type="gene ID" value="PSU_v2.g17739"/>
</dbReference>
<accession>A0A914YKA5</accession>
<dbReference type="PANTHER" id="PTHR19297:SF185">
    <property type="entry name" value="BETA-1,3-GALACTOSYL-O-GLYCOSYL-GLYCOPROTEIN BETA-1,6-N-ACETYLGLUCOSAMINYLTRANSFERASE 3"/>
    <property type="match status" value="1"/>
</dbReference>
<organism evidence="1 2">
    <name type="scientific">Panagrolaimus superbus</name>
    <dbReference type="NCBI Taxonomy" id="310955"/>
    <lineage>
        <taxon>Eukaryota</taxon>
        <taxon>Metazoa</taxon>
        <taxon>Ecdysozoa</taxon>
        <taxon>Nematoda</taxon>
        <taxon>Chromadorea</taxon>
        <taxon>Rhabditida</taxon>
        <taxon>Tylenchina</taxon>
        <taxon>Panagrolaimomorpha</taxon>
        <taxon>Panagrolaimoidea</taxon>
        <taxon>Panagrolaimidae</taxon>
        <taxon>Panagrolaimus</taxon>
    </lineage>
</organism>
<name>A0A914YKA5_9BILA</name>
<protein>
    <submittedName>
        <fullName evidence="2">Uncharacterized protein</fullName>
    </submittedName>
</protein>
<proteinExistence type="predicted"/>
<dbReference type="AlphaFoldDB" id="A0A914YKA5"/>
<keyword evidence="1" id="KW-1185">Reference proteome</keyword>
<evidence type="ECO:0000313" key="1">
    <source>
        <dbReference type="Proteomes" id="UP000887577"/>
    </source>
</evidence>
<sequence length="91" mass="10261">MSNTEKIFCFPDLPLSIEEAEFPLAYGALVHKDITQVTYLLSSIYRSNNVYAFVVDGKASVDFKRRINLLSDCLPNVYVQVSVEATIFSSF</sequence>
<reference evidence="2" key="1">
    <citation type="submission" date="2022-11" db="UniProtKB">
        <authorList>
            <consortium name="WormBaseParasite"/>
        </authorList>
    </citation>
    <scope>IDENTIFICATION</scope>
</reference>
<dbReference type="Proteomes" id="UP000887577">
    <property type="component" value="Unplaced"/>
</dbReference>
<dbReference type="PANTHER" id="PTHR19297">
    <property type="entry name" value="GLYCOSYLTRANSFERASE 14 FAMILY MEMBER"/>
    <property type="match status" value="1"/>
</dbReference>
<dbReference type="GO" id="GO:0008375">
    <property type="term" value="F:acetylglucosaminyltransferase activity"/>
    <property type="evidence" value="ECO:0007669"/>
    <property type="project" value="TreeGrafter"/>
</dbReference>
<evidence type="ECO:0000313" key="2">
    <source>
        <dbReference type="WBParaSite" id="PSU_v2.g17739.t1"/>
    </source>
</evidence>